<accession>A0AAW5EF53</accession>
<comment type="caution">
    <text evidence="1">The sequence shown here is derived from an EMBL/GenBank/DDBJ whole genome shotgun (WGS) entry which is preliminary data.</text>
</comment>
<organism evidence="1 2">
    <name type="scientific">Fredinandcohnia quinoae</name>
    <dbReference type="NCBI Taxonomy" id="2918902"/>
    <lineage>
        <taxon>Bacteria</taxon>
        <taxon>Bacillati</taxon>
        <taxon>Bacillota</taxon>
        <taxon>Bacilli</taxon>
        <taxon>Bacillales</taxon>
        <taxon>Bacillaceae</taxon>
        <taxon>Fredinandcohnia</taxon>
    </lineage>
</organism>
<evidence type="ECO:0000313" key="2">
    <source>
        <dbReference type="Proteomes" id="UP001431131"/>
    </source>
</evidence>
<dbReference type="Proteomes" id="UP001431131">
    <property type="component" value="Unassembled WGS sequence"/>
</dbReference>
<evidence type="ECO:0000313" key="1">
    <source>
        <dbReference type="EMBL" id="MCH1627414.1"/>
    </source>
</evidence>
<dbReference type="AlphaFoldDB" id="A0AAW5EF53"/>
<reference evidence="1" key="1">
    <citation type="submission" date="2022-02" db="EMBL/GenBank/DDBJ databases">
        <title>Fredinandcohnia quinoae sp. nov. isolated from Chenopodium quinoa seeds.</title>
        <authorList>
            <person name="Saati-Santamaria Z."/>
            <person name="Flores-Felix J.D."/>
            <person name="Igual J.M."/>
            <person name="Velazquez E."/>
            <person name="Garcia-Fraile P."/>
            <person name="Martinez-Molina E."/>
        </authorList>
    </citation>
    <scope>NUCLEOTIDE SEQUENCE</scope>
    <source>
        <strain evidence="1">SECRCQ15</strain>
    </source>
</reference>
<keyword evidence="2" id="KW-1185">Reference proteome</keyword>
<gene>
    <name evidence="1" type="ORF">MJG50_18930</name>
</gene>
<name>A0AAW5EF53_9BACI</name>
<dbReference type="EMBL" id="JAKTTI010000041">
    <property type="protein sequence ID" value="MCH1627414.1"/>
    <property type="molecule type" value="Genomic_DNA"/>
</dbReference>
<protein>
    <submittedName>
        <fullName evidence="1">TniQ family protein</fullName>
    </submittedName>
</protein>
<proteinExistence type="predicted"/>
<sequence>MDKLLIRPSPFYDESLSGYISRLTTLNSYDHFSWIYIKAGLTMKNDVAIEYTDKIAPSRISLTSLSNLTDISEQ</sequence>
<dbReference type="RefSeq" id="WP_240257333.1">
    <property type="nucleotide sequence ID" value="NZ_JAKTTI010000041.1"/>
</dbReference>